<accession>A0A533QLN2</accession>
<evidence type="ECO:0000313" key="11">
    <source>
        <dbReference type="Proteomes" id="UP000319783"/>
    </source>
</evidence>
<keyword evidence="4 8" id="KW-0418">Kinase</keyword>
<dbReference type="Pfam" id="PF02224">
    <property type="entry name" value="Cytidylate_kin"/>
    <property type="match status" value="1"/>
</dbReference>
<dbReference type="EC" id="2.7.4.25" evidence="8"/>
<evidence type="ECO:0000256" key="4">
    <source>
        <dbReference type="ARBA" id="ARBA00022777"/>
    </source>
</evidence>
<keyword evidence="2 8" id="KW-0808">Transferase</keyword>
<comment type="similarity">
    <text evidence="1 8">Belongs to the cytidylate kinase family. Type 1 subfamily.</text>
</comment>
<comment type="catalytic activity">
    <reaction evidence="6 8">
        <text>dCMP + ATP = dCDP + ADP</text>
        <dbReference type="Rhea" id="RHEA:25094"/>
        <dbReference type="ChEBI" id="CHEBI:30616"/>
        <dbReference type="ChEBI" id="CHEBI:57566"/>
        <dbReference type="ChEBI" id="CHEBI:58593"/>
        <dbReference type="ChEBI" id="CHEBI:456216"/>
        <dbReference type="EC" id="2.7.4.25"/>
    </reaction>
</comment>
<keyword evidence="8" id="KW-0963">Cytoplasm</keyword>
<dbReference type="InterPro" id="IPR011994">
    <property type="entry name" value="Cytidylate_kinase_dom"/>
</dbReference>
<evidence type="ECO:0000256" key="5">
    <source>
        <dbReference type="ARBA" id="ARBA00022840"/>
    </source>
</evidence>
<dbReference type="Gene3D" id="3.40.50.300">
    <property type="entry name" value="P-loop containing nucleotide triphosphate hydrolases"/>
    <property type="match status" value="1"/>
</dbReference>
<evidence type="ECO:0000256" key="6">
    <source>
        <dbReference type="ARBA" id="ARBA00047615"/>
    </source>
</evidence>
<dbReference type="EMBL" id="SULG01000046">
    <property type="protein sequence ID" value="TLD41490.1"/>
    <property type="molecule type" value="Genomic_DNA"/>
</dbReference>
<evidence type="ECO:0000256" key="3">
    <source>
        <dbReference type="ARBA" id="ARBA00022741"/>
    </source>
</evidence>
<evidence type="ECO:0000256" key="2">
    <source>
        <dbReference type="ARBA" id="ARBA00022679"/>
    </source>
</evidence>
<comment type="subcellular location">
    <subcellularLocation>
        <location evidence="8">Cytoplasm</location>
    </subcellularLocation>
</comment>
<comment type="caution">
    <text evidence="10">The sequence shown here is derived from an EMBL/GenBank/DDBJ whole genome shotgun (WGS) entry which is preliminary data.</text>
</comment>
<proteinExistence type="inferred from homology"/>
<dbReference type="InterPro" id="IPR003136">
    <property type="entry name" value="Cytidylate_kin"/>
</dbReference>
<dbReference type="AlphaFoldDB" id="A0A533QLN2"/>
<dbReference type="HAMAP" id="MF_00238">
    <property type="entry name" value="Cytidyl_kinase_type1"/>
    <property type="match status" value="1"/>
</dbReference>
<feature type="binding site" evidence="8">
    <location>
        <begin position="7"/>
        <end position="15"/>
    </location>
    <ligand>
        <name>ATP</name>
        <dbReference type="ChEBI" id="CHEBI:30616"/>
    </ligand>
</feature>
<gene>
    <name evidence="8" type="primary">cmk</name>
    <name evidence="10" type="ORF">JETT_2237</name>
</gene>
<dbReference type="GO" id="GO:0036431">
    <property type="term" value="F:dCMP kinase activity"/>
    <property type="evidence" value="ECO:0007669"/>
    <property type="project" value="InterPro"/>
</dbReference>
<dbReference type="NCBIfam" id="TIGR00017">
    <property type="entry name" value="cmk"/>
    <property type="match status" value="1"/>
</dbReference>
<evidence type="ECO:0000256" key="7">
    <source>
        <dbReference type="ARBA" id="ARBA00048478"/>
    </source>
</evidence>
<evidence type="ECO:0000256" key="8">
    <source>
        <dbReference type="HAMAP-Rule" id="MF_00238"/>
    </source>
</evidence>
<dbReference type="GO" id="GO:0005524">
    <property type="term" value="F:ATP binding"/>
    <property type="evidence" value="ECO:0007669"/>
    <property type="project" value="UniProtKB-UniRule"/>
</dbReference>
<dbReference type="GO" id="GO:0006220">
    <property type="term" value="P:pyrimidine nucleotide metabolic process"/>
    <property type="evidence" value="ECO:0007669"/>
    <property type="project" value="UniProtKB-UniRule"/>
</dbReference>
<dbReference type="SUPFAM" id="SSF52540">
    <property type="entry name" value="P-loop containing nucleoside triphosphate hydrolases"/>
    <property type="match status" value="1"/>
</dbReference>
<protein>
    <recommendedName>
        <fullName evidence="8">Cytidylate kinase</fullName>
        <shortName evidence="8">CK</shortName>
        <ecNumber evidence="8">2.7.4.25</ecNumber>
    </recommendedName>
    <alternativeName>
        <fullName evidence="8">Cytidine monophosphate kinase</fullName>
        <shortName evidence="8">CMP kinase</shortName>
    </alternativeName>
</protein>
<feature type="domain" description="Cytidylate kinase" evidence="9">
    <location>
        <begin position="3"/>
        <end position="216"/>
    </location>
</feature>
<evidence type="ECO:0000256" key="1">
    <source>
        <dbReference type="ARBA" id="ARBA00009427"/>
    </source>
</evidence>
<keyword evidence="3 8" id="KW-0547">Nucleotide-binding</keyword>
<comment type="catalytic activity">
    <reaction evidence="7 8">
        <text>CMP + ATP = CDP + ADP</text>
        <dbReference type="Rhea" id="RHEA:11600"/>
        <dbReference type="ChEBI" id="CHEBI:30616"/>
        <dbReference type="ChEBI" id="CHEBI:58069"/>
        <dbReference type="ChEBI" id="CHEBI:60377"/>
        <dbReference type="ChEBI" id="CHEBI:456216"/>
        <dbReference type="EC" id="2.7.4.25"/>
    </reaction>
</comment>
<evidence type="ECO:0000313" key="10">
    <source>
        <dbReference type="EMBL" id="TLD41490.1"/>
    </source>
</evidence>
<sequence length="221" mass="25195">MIIAIDGPAGSGKSTIAKMLAKRLGFKYLDTGAMYRAFTWKAMQLSVNLEDEDALCHLLDQTIIEFQCRDESLHICIDGINVTREIRLPSVTNNIHYISNKSGIRQRMVRFQQELAARGNVVAEGRDMGTVVFPQAEKKFFLDADIEERAKRRYVEFKPSNGKVSYDDVIKDIEIRDTRDTTRIDSPLTKGIDAVYINTTRLAIEEVFTMILKEIESIVRK</sequence>
<dbReference type="CDD" id="cd02020">
    <property type="entry name" value="CMPK"/>
    <property type="match status" value="1"/>
</dbReference>
<dbReference type="Proteomes" id="UP000319783">
    <property type="component" value="Unassembled WGS sequence"/>
</dbReference>
<evidence type="ECO:0000259" key="9">
    <source>
        <dbReference type="Pfam" id="PF02224"/>
    </source>
</evidence>
<reference evidence="10 11" key="1">
    <citation type="submission" date="2019-04" db="EMBL/GenBank/DDBJ databases">
        <title>Genome of a novel bacterium Candidatus Jettenia ecosi reconstructed from metagenome of an anammox bioreactor.</title>
        <authorList>
            <person name="Mardanov A.V."/>
            <person name="Beletsky A.V."/>
            <person name="Ravin N.V."/>
            <person name="Botchkova E.A."/>
            <person name="Litti Y.V."/>
            <person name="Nozhevnikova A.N."/>
        </authorList>
    </citation>
    <scope>NUCLEOTIDE SEQUENCE [LARGE SCALE GENOMIC DNA]</scope>
    <source>
        <strain evidence="10">J2</strain>
    </source>
</reference>
<dbReference type="InterPro" id="IPR027417">
    <property type="entry name" value="P-loop_NTPase"/>
</dbReference>
<name>A0A533QLN2_9BACT</name>
<organism evidence="10 11">
    <name type="scientific">Candidatus Jettenia ecosi</name>
    <dbReference type="NCBI Taxonomy" id="2494326"/>
    <lineage>
        <taxon>Bacteria</taxon>
        <taxon>Pseudomonadati</taxon>
        <taxon>Planctomycetota</taxon>
        <taxon>Candidatus Brocadiia</taxon>
        <taxon>Candidatus Brocadiales</taxon>
        <taxon>Candidatus Brocadiaceae</taxon>
        <taxon>Candidatus Jettenia</taxon>
    </lineage>
</organism>
<dbReference type="GO" id="GO:0005737">
    <property type="term" value="C:cytoplasm"/>
    <property type="evidence" value="ECO:0007669"/>
    <property type="project" value="UniProtKB-SubCell"/>
</dbReference>
<keyword evidence="5 8" id="KW-0067">ATP-binding</keyword>
<dbReference type="GO" id="GO:0036430">
    <property type="term" value="F:CMP kinase activity"/>
    <property type="evidence" value="ECO:0007669"/>
    <property type="project" value="RHEA"/>
</dbReference>